<dbReference type="EMBL" id="SDRB02003664">
    <property type="protein sequence ID" value="THG17180.1"/>
    <property type="molecule type" value="Genomic_DNA"/>
</dbReference>
<evidence type="ECO:0000313" key="3">
    <source>
        <dbReference type="Proteomes" id="UP000306102"/>
    </source>
</evidence>
<sequence length="196" mass="22232">MVAVSVFVLNSEFRAMNKRFNTIVDKVETRINAENILEERDPQYDAMLGQMGGRIRSKPGGKLEMGEYLLQLNSCARDLFLVLSCLVVPVATQAAHGMDAYETSQKQFKQFRDMRILLQTSVVDKNKRPMPKLRNTSPESSKYEERPVPPGTLNVAQLQHITLLHQGKADDHNGHMDITKIADKLRIDVVQIQKIL</sequence>
<dbReference type="PANTHER" id="PTHR36759:SF1">
    <property type="entry name" value="DYNEIN BETA CHAIN, CILIARY PROTEIN"/>
    <property type="match status" value="1"/>
</dbReference>
<name>A0A4S4EKQ9_CAMSN</name>
<keyword evidence="3" id="KW-1185">Reference proteome</keyword>
<organism evidence="2 3">
    <name type="scientific">Camellia sinensis var. sinensis</name>
    <name type="common">China tea</name>
    <dbReference type="NCBI Taxonomy" id="542762"/>
    <lineage>
        <taxon>Eukaryota</taxon>
        <taxon>Viridiplantae</taxon>
        <taxon>Streptophyta</taxon>
        <taxon>Embryophyta</taxon>
        <taxon>Tracheophyta</taxon>
        <taxon>Spermatophyta</taxon>
        <taxon>Magnoliopsida</taxon>
        <taxon>eudicotyledons</taxon>
        <taxon>Gunneridae</taxon>
        <taxon>Pentapetalae</taxon>
        <taxon>asterids</taxon>
        <taxon>Ericales</taxon>
        <taxon>Theaceae</taxon>
        <taxon>Camellia</taxon>
    </lineage>
</organism>
<feature type="region of interest" description="Disordered" evidence="1">
    <location>
        <begin position="127"/>
        <end position="148"/>
    </location>
</feature>
<dbReference type="AlphaFoldDB" id="A0A4S4EKQ9"/>
<dbReference type="Proteomes" id="UP000306102">
    <property type="component" value="Unassembled WGS sequence"/>
</dbReference>
<comment type="caution">
    <text evidence="2">The sequence shown here is derived from an EMBL/GenBank/DDBJ whole genome shotgun (WGS) entry which is preliminary data.</text>
</comment>
<reference evidence="2 3" key="1">
    <citation type="journal article" date="2018" name="Proc. Natl. Acad. Sci. U.S.A.">
        <title>Draft genome sequence of Camellia sinensis var. sinensis provides insights into the evolution of the tea genome and tea quality.</title>
        <authorList>
            <person name="Wei C."/>
            <person name="Yang H."/>
            <person name="Wang S."/>
            <person name="Zhao J."/>
            <person name="Liu C."/>
            <person name="Gao L."/>
            <person name="Xia E."/>
            <person name="Lu Y."/>
            <person name="Tai Y."/>
            <person name="She G."/>
            <person name="Sun J."/>
            <person name="Cao H."/>
            <person name="Tong W."/>
            <person name="Gao Q."/>
            <person name="Li Y."/>
            <person name="Deng W."/>
            <person name="Jiang X."/>
            <person name="Wang W."/>
            <person name="Chen Q."/>
            <person name="Zhang S."/>
            <person name="Li H."/>
            <person name="Wu J."/>
            <person name="Wang P."/>
            <person name="Li P."/>
            <person name="Shi C."/>
            <person name="Zheng F."/>
            <person name="Jian J."/>
            <person name="Huang B."/>
            <person name="Shan D."/>
            <person name="Shi M."/>
            <person name="Fang C."/>
            <person name="Yue Y."/>
            <person name="Li F."/>
            <person name="Li D."/>
            <person name="Wei S."/>
            <person name="Han B."/>
            <person name="Jiang C."/>
            <person name="Yin Y."/>
            <person name="Xia T."/>
            <person name="Zhang Z."/>
            <person name="Bennetzen J.L."/>
            <person name="Zhao S."/>
            <person name="Wan X."/>
        </authorList>
    </citation>
    <scope>NUCLEOTIDE SEQUENCE [LARGE SCALE GENOMIC DNA]</scope>
    <source>
        <strain evidence="3">cv. Shuchazao</strain>
        <tissue evidence="2">Leaf</tissue>
    </source>
</reference>
<evidence type="ECO:0000256" key="1">
    <source>
        <dbReference type="SAM" id="MobiDB-lite"/>
    </source>
</evidence>
<dbReference type="PANTHER" id="PTHR36759">
    <property type="entry name" value="DYNEIN BETA CHAIN, CILIARY PROTEIN"/>
    <property type="match status" value="1"/>
</dbReference>
<accession>A0A4S4EKQ9</accession>
<evidence type="ECO:0000313" key="2">
    <source>
        <dbReference type="EMBL" id="THG17180.1"/>
    </source>
</evidence>
<protein>
    <submittedName>
        <fullName evidence="2">Uncharacterized protein</fullName>
    </submittedName>
</protein>
<dbReference type="STRING" id="542762.A0A4S4EKQ9"/>
<proteinExistence type="predicted"/>
<gene>
    <name evidence="2" type="ORF">TEA_011152</name>
</gene>